<evidence type="ECO:0000313" key="7">
    <source>
        <dbReference type="Proteomes" id="UP000272015"/>
    </source>
</evidence>
<feature type="transmembrane region" description="Helical" evidence="5">
    <location>
        <begin position="6"/>
        <end position="23"/>
    </location>
</feature>
<dbReference type="EMBL" id="QZVS01000076">
    <property type="protein sequence ID" value="RJT89155.1"/>
    <property type="molecule type" value="Genomic_DNA"/>
</dbReference>
<dbReference type="GO" id="GO:0006508">
    <property type="term" value="P:proteolysis"/>
    <property type="evidence" value="ECO:0007669"/>
    <property type="project" value="UniProtKB-KW"/>
</dbReference>
<dbReference type="Gene3D" id="2.40.10.10">
    <property type="entry name" value="Trypsin-like serine proteases"/>
    <property type="match status" value="2"/>
</dbReference>
<dbReference type="PROSITE" id="PS00135">
    <property type="entry name" value="TRYPSIN_SER"/>
    <property type="match status" value="1"/>
</dbReference>
<dbReference type="PANTHER" id="PTHR43019">
    <property type="entry name" value="SERINE ENDOPROTEASE DEGS"/>
    <property type="match status" value="1"/>
</dbReference>
<dbReference type="RefSeq" id="WP_119973883.1">
    <property type="nucleotide sequence ID" value="NZ_JBHSQA010000018.1"/>
</dbReference>
<dbReference type="SUPFAM" id="SSF50494">
    <property type="entry name" value="Trypsin-like serine proteases"/>
    <property type="match status" value="1"/>
</dbReference>
<organism evidence="6 7">
    <name type="scientific">Cryobacterium melibiosiphilum</name>
    <dbReference type="NCBI Taxonomy" id="995039"/>
    <lineage>
        <taxon>Bacteria</taxon>
        <taxon>Bacillati</taxon>
        <taxon>Actinomycetota</taxon>
        <taxon>Actinomycetes</taxon>
        <taxon>Micrococcales</taxon>
        <taxon>Microbacteriaceae</taxon>
        <taxon>Cryobacterium</taxon>
    </lineage>
</organism>
<dbReference type="Pfam" id="PF02674">
    <property type="entry name" value="Colicin_V"/>
    <property type="match status" value="1"/>
</dbReference>
<dbReference type="GO" id="GO:0009403">
    <property type="term" value="P:toxin biosynthetic process"/>
    <property type="evidence" value="ECO:0007669"/>
    <property type="project" value="InterPro"/>
</dbReference>
<dbReference type="AlphaFoldDB" id="A0A3A5MJE9"/>
<keyword evidence="2 5" id="KW-0812">Transmembrane</keyword>
<protein>
    <submittedName>
        <fullName evidence="6">Serine protease</fullName>
    </submittedName>
</protein>
<keyword evidence="3 5" id="KW-1133">Transmembrane helix</keyword>
<dbReference type="OrthoDB" id="9766361at2"/>
<proteinExistence type="predicted"/>
<keyword evidence="6" id="KW-0378">Hydrolase</keyword>
<keyword evidence="4 5" id="KW-0472">Membrane</keyword>
<dbReference type="InterPro" id="IPR003825">
    <property type="entry name" value="Colicin-V_CvpA"/>
</dbReference>
<name>A0A3A5MJE9_9MICO</name>
<evidence type="ECO:0000256" key="3">
    <source>
        <dbReference type="ARBA" id="ARBA00022989"/>
    </source>
</evidence>
<dbReference type="InterPro" id="IPR009003">
    <property type="entry name" value="Peptidase_S1_PA"/>
</dbReference>
<keyword evidence="7" id="KW-1185">Reference proteome</keyword>
<dbReference type="GO" id="GO:0016020">
    <property type="term" value="C:membrane"/>
    <property type="evidence" value="ECO:0007669"/>
    <property type="project" value="UniProtKB-SubCell"/>
</dbReference>
<dbReference type="Pfam" id="PF13365">
    <property type="entry name" value="Trypsin_2"/>
    <property type="match status" value="1"/>
</dbReference>
<dbReference type="Proteomes" id="UP000272015">
    <property type="component" value="Unassembled WGS sequence"/>
</dbReference>
<reference evidence="6 7" key="1">
    <citation type="submission" date="2018-09" db="EMBL/GenBank/DDBJ databases">
        <title>Novel species of Cryobacterium.</title>
        <authorList>
            <person name="Liu Q."/>
            <person name="Xin Y.-H."/>
        </authorList>
    </citation>
    <scope>NUCLEOTIDE SEQUENCE [LARGE SCALE GENOMIC DNA]</scope>
    <source>
        <strain evidence="6 7">Hh39</strain>
    </source>
</reference>
<evidence type="ECO:0000256" key="2">
    <source>
        <dbReference type="ARBA" id="ARBA00022692"/>
    </source>
</evidence>
<dbReference type="PRINTS" id="PR00834">
    <property type="entry name" value="PROTEASES2C"/>
</dbReference>
<sequence>MAGSTILDLLLVLLLIAALINGFRSGLFRSVFGILGLIAGGIAAYFVVPLVGSWVPEPEWRTPASIAAALLLIFIGLSIGGAIGSALRRGVARIKLGPVDRVLGGVFSAAAAALVASMVAMSVGSLGVPFLSPAIASSTVIGGIDRLTPDPVKTFIAQLRSAAVNQGLPRVVDAFTGPAPEIPVFDTDNPALALAEQSVVRITGTAYSCGQSQSGTGFVVSEDRIVTNAHVVAGVTSPVIESPSGESLQGEIVYFDSVDDLAVIAVEGFSAAPLELTENLAPGSLAVADGYPFGGPFVSDPAEVLSVGSLSVADIYGQDPTPRQVYTLASDVQQGESGGPLLNDAGQVAGVIFAKSTDTANVGYALAMEEVAPVANGAAALSAPVSSGTCVRG</sequence>
<feature type="transmembrane region" description="Helical" evidence="5">
    <location>
        <begin position="64"/>
        <end position="87"/>
    </location>
</feature>
<evidence type="ECO:0000256" key="4">
    <source>
        <dbReference type="ARBA" id="ARBA00023136"/>
    </source>
</evidence>
<evidence type="ECO:0000313" key="6">
    <source>
        <dbReference type="EMBL" id="RJT89155.1"/>
    </source>
</evidence>
<comment type="caution">
    <text evidence="6">The sequence shown here is derived from an EMBL/GenBank/DDBJ whole genome shotgun (WGS) entry which is preliminary data.</text>
</comment>
<dbReference type="PANTHER" id="PTHR43019:SF23">
    <property type="entry name" value="PROTEASE DO-LIKE 5, CHLOROPLASTIC"/>
    <property type="match status" value="1"/>
</dbReference>
<dbReference type="GO" id="GO:0004252">
    <property type="term" value="F:serine-type endopeptidase activity"/>
    <property type="evidence" value="ECO:0007669"/>
    <property type="project" value="InterPro"/>
</dbReference>
<comment type="subcellular location">
    <subcellularLocation>
        <location evidence="1">Membrane</location>
        <topology evidence="1">Multi-pass membrane protein</topology>
    </subcellularLocation>
</comment>
<dbReference type="InterPro" id="IPR043504">
    <property type="entry name" value="Peptidase_S1_PA_chymotrypsin"/>
</dbReference>
<dbReference type="NCBIfam" id="NF033740">
    <property type="entry name" value="MarP_fam_protase"/>
    <property type="match status" value="1"/>
</dbReference>
<dbReference type="InterPro" id="IPR047680">
    <property type="entry name" value="MarP-like"/>
</dbReference>
<evidence type="ECO:0000256" key="1">
    <source>
        <dbReference type="ARBA" id="ARBA00004141"/>
    </source>
</evidence>
<dbReference type="InterPro" id="IPR001940">
    <property type="entry name" value="Peptidase_S1C"/>
</dbReference>
<feature type="transmembrane region" description="Helical" evidence="5">
    <location>
        <begin position="107"/>
        <end position="131"/>
    </location>
</feature>
<feature type="transmembrane region" description="Helical" evidence="5">
    <location>
        <begin position="30"/>
        <end position="52"/>
    </location>
</feature>
<accession>A0A3A5MJE9</accession>
<keyword evidence="6" id="KW-0645">Protease</keyword>
<evidence type="ECO:0000256" key="5">
    <source>
        <dbReference type="SAM" id="Phobius"/>
    </source>
</evidence>
<gene>
    <name evidence="6" type="ORF">D6T64_07780</name>
</gene>
<dbReference type="InterPro" id="IPR033116">
    <property type="entry name" value="TRYPSIN_SER"/>
</dbReference>